<dbReference type="EMBL" id="OMOF01000778">
    <property type="protein sequence ID" value="SPF54770.1"/>
    <property type="molecule type" value="Genomic_DNA"/>
</dbReference>
<dbReference type="Proteomes" id="UP000238916">
    <property type="component" value="Unassembled WGS sequence"/>
</dbReference>
<keyword evidence="2" id="KW-0813">Transport</keyword>
<evidence type="ECO:0000256" key="1">
    <source>
        <dbReference type="ARBA" id="ARBA00008520"/>
    </source>
</evidence>
<accession>A0A2U3LS83</accession>
<dbReference type="GO" id="GO:0055052">
    <property type="term" value="C:ATP-binding cassette (ABC) transporter complex, substrate-binding subunit-containing"/>
    <property type="evidence" value="ECO:0007669"/>
    <property type="project" value="TreeGrafter"/>
</dbReference>
<dbReference type="Pfam" id="PF13416">
    <property type="entry name" value="SBP_bac_8"/>
    <property type="match status" value="1"/>
</dbReference>
<dbReference type="PANTHER" id="PTHR30061:SF50">
    <property type="entry name" value="MALTOSE_MALTODEXTRIN-BINDING PERIPLASMIC PROTEIN"/>
    <property type="match status" value="1"/>
</dbReference>
<comment type="similarity">
    <text evidence="1">Belongs to the bacterial solute-binding protein 1 family.</text>
</comment>
<evidence type="ECO:0000256" key="4">
    <source>
        <dbReference type="SAM" id="SignalP"/>
    </source>
</evidence>
<evidence type="ECO:0000313" key="6">
    <source>
        <dbReference type="Proteomes" id="UP000238916"/>
    </source>
</evidence>
<dbReference type="GO" id="GO:0015768">
    <property type="term" value="P:maltose transport"/>
    <property type="evidence" value="ECO:0007669"/>
    <property type="project" value="TreeGrafter"/>
</dbReference>
<dbReference type="PROSITE" id="PS51257">
    <property type="entry name" value="PROKAR_LIPOPROTEIN"/>
    <property type="match status" value="1"/>
</dbReference>
<evidence type="ECO:0000256" key="3">
    <source>
        <dbReference type="ARBA" id="ARBA00022729"/>
    </source>
</evidence>
<sequence>MTSRDFLCKTTTCWFCLLIFILVTGCTRTPQAGQPGGPAPAVVEIWHSLQGAEADTLQAQIQTITKKQPEVIIKLKYVPEQNFVAYSYQAEAGGEGPEIFIAASNILHQLYGQGALAPTAYVDQDAFPATSAGFRFGGVGYALPWLTDVPLLYFRTDTASVPANLADLFAAKGGISVISSDTATLSTWWNGQGGQLIKAGKPVMDDPNNVAFLQQLWTWQSSKVLRIDPNALTDFASGQTPYMIAGASQAKLLTQQNVPWGSIPLAALVNGQGQALVGATLGIANAEVGTNDEMRPAIQTVEKALLTPGVEGELMQAGSLLPANMGYYRLPEAQKGVFPQANSVLTKAWSIEGDAPEWKLIPLQDEAWSNVLTGNVSPQDALSSAQGKAGSALLAKGQP</sequence>
<name>A0A2U3LS83_9FIRM</name>
<dbReference type="PANTHER" id="PTHR30061">
    <property type="entry name" value="MALTOSE-BINDING PERIPLASMIC PROTEIN"/>
    <property type="match status" value="1"/>
</dbReference>
<dbReference type="GO" id="GO:0042956">
    <property type="term" value="P:maltodextrin transmembrane transport"/>
    <property type="evidence" value="ECO:0007669"/>
    <property type="project" value="TreeGrafter"/>
</dbReference>
<evidence type="ECO:0000256" key="2">
    <source>
        <dbReference type="ARBA" id="ARBA00022448"/>
    </source>
</evidence>
<gene>
    <name evidence="5" type="ORF">SBF1_80011</name>
</gene>
<proteinExistence type="inferred from homology"/>
<dbReference type="GO" id="GO:1901982">
    <property type="term" value="F:maltose binding"/>
    <property type="evidence" value="ECO:0007669"/>
    <property type="project" value="TreeGrafter"/>
</dbReference>
<dbReference type="Gene3D" id="3.40.190.10">
    <property type="entry name" value="Periplasmic binding protein-like II"/>
    <property type="match status" value="1"/>
</dbReference>
<feature type="signal peptide" evidence="4">
    <location>
        <begin position="1"/>
        <end position="32"/>
    </location>
</feature>
<dbReference type="AlphaFoldDB" id="A0A2U3LS83"/>
<evidence type="ECO:0008006" key="7">
    <source>
        <dbReference type="Google" id="ProtNLM"/>
    </source>
</evidence>
<dbReference type="InterPro" id="IPR006059">
    <property type="entry name" value="SBP"/>
</dbReference>
<organism evidence="5 6">
    <name type="scientific">Candidatus Desulfosporosinus infrequens</name>
    <dbReference type="NCBI Taxonomy" id="2043169"/>
    <lineage>
        <taxon>Bacteria</taxon>
        <taxon>Bacillati</taxon>
        <taxon>Bacillota</taxon>
        <taxon>Clostridia</taxon>
        <taxon>Eubacteriales</taxon>
        <taxon>Desulfitobacteriaceae</taxon>
        <taxon>Desulfosporosinus</taxon>
    </lineage>
</organism>
<feature type="chain" id="PRO_5015712656" description="Bacterial extracellular solute-binding family protein" evidence="4">
    <location>
        <begin position="33"/>
        <end position="399"/>
    </location>
</feature>
<protein>
    <recommendedName>
        <fullName evidence="7">Bacterial extracellular solute-binding family protein</fullName>
    </recommendedName>
</protein>
<dbReference type="SUPFAM" id="SSF53850">
    <property type="entry name" value="Periplasmic binding protein-like II"/>
    <property type="match status" value="1"/>
</dbReference>
<keyword evidence="3 4" id="KW-0732">Signal</keyword>
<reference evidence="6" key="1">
    <citation type="submission" date="2018-02" db="EMBL/GenBank/DDBJ databases">
        <authorList>
            <person name="Hausmann B."/>
        </authorList>
    </citation>
    <scope>NUCLEOTIDE SEQUENCE [LARGE SCALE GENOMIC DNA]</scope>
    <source>
        <strain evidence="6">Peat soil MAG SbF1</strain>
    </source>
</reference>
<evidence type="ECO:0000313" key="5">
    <source>
        <dbReference type="EMBL" id="SPF54770.1"/>
    </source>
</evidence>